<keyword evidence="3 8" id="KW-0235">DNA replication</keyword>
<dbReference type="Pfam" id="PF00308">
    <property type="entry name" value="Bac_DnaA"/>
    <property type="match status" value="1"/>
</dbReference>
<comment type="similarity">
    <text evidence="1 8 11">Belongs to the DnaA family.</text>
</comment>
<evidence type="ECO:0000259" key="12">
    <source>
        <dbReference type="SMART" id="SM00382"/>
    </source>
</evidence>
<dbReference type="SUPFAM" id="SSF48295">
    <property type="entry name" value="TrpR-like"/>
    <property type="match status" value="1"/>
</dbReference>
<dbReference type="Proteomes" id="UP000425411">
    <property type="component" value="Chromosome"/>
</dbReference>
<feature type="binding site" evidence="8">
    <location>
        <position position="194"/>
    </location>
    <ligand>
        <name>ATP</name>
        <dbReference type="ChEBI" id="CHEBI:30616"/>
    </ligand>
</feature>
<dbReference type="PROSITE" id="PS01008">
    <property type="entry name" value="DNAA"/>
    <property type="match status" value="1"/>
</dbReference>
<evidence type="ECO:0000313" key="15">
    <source>
        <dbReference type="Proteomes" id="UP000425411"/>
    </source>
</evidence>
<comment type="subunit">
    <text evidence="8">Oligomerizes as a right-handed, spiral filament on DNA at oriC.</text>
</comment>
<keyword evidence="5 8" id="KW-0067">ATP-binding</keyword>
<dbReference type="InterPro" id="IPR038454">
    <property type="entry name" value="DnaA_N_sf"/>
</dbReference>
<dbReference type="GO" id="GO:0006275">
    <property type="term" value="P:regulation of DNA replication"/>
    <property type="evidence" value="ECO:0007669"/>
    <property type="project" value="UniProtKB-UniRule"/>
</dbReference>
<feature type="region of interest" description="Domain IV, binds dsDNA" evidence="8">
    <location>
        <begin position="373"/>
        <end position="493"/>
    </location>
</feature>
<dbReference type="InterPro" id="IPR013317">
    <property type="entry name" value="DnaA_dom"/>
</dbReference>
<dbReference type="HAMAP" id="MF_00377">
    <property type="entry name" value="DnaA_bact"/>
    <property type="match status" value="1"/>
</dbReference>
<sequence>MSNSNFLWEIILREIKNEVTPQVFETWFSRASIDNVDFVKKRVVITSKELLVSQYIQGTYDAKLKEILKINTGLDLHIDYDSLDNHIPIQNSTSSFDNKIPAENIIKQNFLQGDKPSGAQHFYQKQTFTFDDYKQPIPNKNITNSKKNPTLNKNYTFENFVVGEGNAFTHNIAWNVAVEPGGIYNPLFIYGGVGLGKTHLLHAIGNEMENNFPDFKIECISSEKFLNEFLASIKPMKNKNVGADEDFRRKYRDVDALLIDDIQFLSGKTETQNAFFHTFNELQMNQKQIVLISDRSPSQLNELEDRLVTRFSQGITADITPPDFETRMAILKYKCEQFDIQLSEETLTYISNNISSNIRELEGVLKRIKFTATSKNQPPSLAIAEEILKDTRISPRKNILPENILNVCADFYRIKLDDLLSSSRKKEVVKVRNIAIYLCRELTTLSFPAIGDYFNKDHTSIIYSVNKIAKLSKDEEPELFEDIEVIKERIGKI</sequence>
<keyword evidence="2 8" id="KW-0963">Cytoplasm</keyword>
<dbReference type="Gene3D" id="3.30.300.180">
    <property type="match status" value="1"/>
</dbReference>
<evidence type="ECO:0000256" key="2">
    <source>
        <dbReference type="ARBA" id="ARBA00022490"/>
    </source>
</evidence>
<keyword evidence="15" id="KW-1185">Reference proteome</keyword>
<evidence type="ECO:0000256" key="10">
    <source>
        <dbReference type="RuleBase" id="RU000577"/>
    </source>
</evidence>
<dbReference type="GO" id="GO:0008289">
    <property type="term" value="F:lipid binding"/>
    <property type="evidence" value="ECO:0007669"/>
    <property type="project" value="UniProtKB-KW"/>
</dbReference>
<evidence type="ECO:0000256" key="11">
    <source>
        <dbReference type="RuleBase" id="RU004227"/>
    </source>
</evidence>
<evidence type="ECO:0000256" key="8">
    <source>
        <dbReference type="HAMAP-Rule" id="MF_00377"/>
    </source>
</evidence>
<evidence type="ECO:0000256" key="1">
    <source>
        <dbReference type="ARBA" id="ARBA00006583"/>
    </source>
</evidence>
<dbReference type="InterPro" id="IPR024633">
    <property type="entry name" value="DnaA_N_dom"/>
</dbReference>
<evidence type="ECO:0000256" key="3">
    <source>
        <dbReference type="ARBA" id="ARBA00022705"/>
    </source>
</evidence>
<dbReference type="PRINTS" id="PR00051">
    <property type="entry name" value="DNAA"/>
</dbReference>
<evidence type="ECO:0000256" key="6">
    <source>
        <dbReference type="ARBA" id="ARBA00023121"/>
    </source>
</evidence>
<dbReference type="InterPro" id="IPR001957">
    <property type="entry name" value="Chromosome_initiator_DnaA"/>
</dbReference>
<dbReference type="PANTHER" id="PTHR30050">
    <property type="entry name" value="CHROMOSOMAL REPLICATION INITIATOR PROTEIN DNAA"/>
    <property type="match status" value="1"/>
</dbReference>
<evidence type="ECO:0000313" key="14">
    <source>
        <dbReference type="EMBL" id="QGS09102.1"/>
    </source>
</evidence>
<dbReference type="GO" id="GO:0003688">
    <property type="term" value="F:DNA replication origin binding"/>
    <property type="evidence" value="ECO:0007669"/>
    <property type="project" value="UniProtKB-UniRule"/>
</dbReference>
<dbReference type="CDD" id="cd06571">
    <property type="entry name" value="Bac_DnaA_C"/>
    <property type="match status" value="1"/>
</dbReference>
<feature type="binding site" evidence="8">
    <location>
        <position position="198"/>
    </location>
    <ligand>
        <name>ATP</name>
        <dbReference type="ChEBI" id="CHEBI:30616"/>
    </ligand>
</feature>
<keyword evidence="4 8" id="KW-0547">Nucleotide-binding</keyword>
<feature type="binding site" evidence="8">
    <location>
        <position position="196"/>
    </location>
    <ligand>
        <name>ATP</name>
        <dbReference type="ChEBI" id="CHEBI:30616"/>
    </ligand>
</feature>
<proteinExistence type="inferred from homology"/>
<dbReference type="AlphaFoldDB" id="A0AAP9KTH6"/>
<comment type="caution">
    <text evidence="8">Lacks conserved residue(s) required for the propagation of feature annotation.</text>
</comment>
<dbReference type="Pfam" id="PF11638">
    <property type="entry name" value="DnaA_N"/>
    <property type="match status" value="1"/>
</dbReference>
<dbReference type="SUPFAM" id="SSF52540">
    <property type="entry name" value="P-loop containing nucleoside triphosphate hydrolases"/>
    <property type="match status" value="1"/>
</dbReference>
<dbReference type="SMART" id="SM00760">
    <property type="entry name" value="Bac_DnaA_C"/>
    <property type="match status" value="1"/>
</dbReference>
<dbReference type="GO" id="GO:0005886">
    <property type="term" value="C:plasma membrane"/>
    <property type="evidence" value="ECO:0007669"/>
    <property type="project" value="TreeGrafter"/>
</dbReference>
<gene>
    <name evidence="8 14" type="primary">dnaA</name>
    <name evidence="14" type="ORF">FOC49_04090</name>
</gene>
<comment type="subcellular location">
    <subcellularLocation>
        <location evidence="8">Cytoplasm</location>
    </subcellularLocation>
</comment>
<evidence type="ECO:0000256" key="5">
    <source>
        <dbReference type="ARBA" id="ARBA00022840"/>
    </source>
</evidence>
<dbReference type="PANTHER" id="PTHR30050:SF2">
    <property type="entry name" value="CHROMOSOMAL REPLICATION INITIATOR PROTEIN DNAA"/>
    <property type="match status" value="1"/>
</dbReference>
<dbReference type="CDD" id="cd00009">
    <property type="entry name" value="AAA"/>
    <property type="match status" value="1"/>
</dbReference>
<comment type="function">
    <text evidence="8 10">Plays an essential role in the initiation and regulation of chromosomal replication. ATP-DnaA binds to the origin of replication (oriC) to initiate formation of the DNA replication initiation complex once per cell cycle. Binds the DnaA box (a 9 base pair repeat at the origin) and separates the double-stranded (ds)DNA. Forms a right-handed helical filament on oriC DNA; dsDNA binds to the exterior of the filament while single-stranded (ss)DNA is stabiized in the filament's interior. The ATP-DnaA-oriC complex binds and stabilizes one strand of the AT-rich DNA unwinding element (DUE), permitting loading of DNA polymerase. After initiation quickly degrades to an ADP-DnaA complex that is not apt for DNA replication. Binds acidic phospholipids.</text>
</comment>
<evidence type="ECO:0000256" key="7">
    <source>
        <dbReference type="ARBA" id="ARBA00023125"/>
    </source>
</evidence>
<dbReference type="InterPro" id="IPR027417">
    <property type="entry name" value="P-loop_NTPase"/>
</dbReference>
<name>A0AAP9KTH6_9BACL</name>
<dbReference type="FunFam" id="3.40.50.300:FF:000668">
    <property type="entry name" value="Chromosomal replication initiator protein DnaA"/>
    <property type="match status" value="1"/>
</dbReference>
<evidence type="ECO:0000256" key="4">
    <source>
        <dbReference type="ARBA" id="ARBA00022741"/>
    </source>
</evidence>
<dbReference type="GO" id="GO:0005524">
    <property type="term" value="F:ATP binding"/>
    <property type="evidence" value="ECO:0007669"/>
    <property type="project" value="UniProtKB-UniRule"/>
</dbReference>
<dbReference type="InterPro" id="IPR018312">
    <property type="entry name" value="Chromosome_initiator_DnaA_CS"/>
</dbReference>
<dbReference type="Gene3D" id="3.40.50.300">
    <property type="entry name" value="P-loop containing nucleotide triphosphate hydrolases"/>
    <property type="match status" value="1"/>
</dbReference>
<keyword evidence="6 8" id="KW-0446">Lipid-binding</keyword>
<feature type="domain" description="Chromosomal replication initiator DnaA C-terminal" evidence="13">
    <location>
        <begin position="400"/>
        <end position="468"/>
    </location>
</feature>
<dbReference type="InterPro" id="IPR010921">
    <property type="entry name" value="Trp_repressor/repl_initiator"/>
</dbReference>
<protein>
    <recommendedName>
        <fullName evidence="8 9">Chromosomal replication initiator protein DnaA</fullName>
    </recommendedName>
</protein>
<feature type="domain" description="AAA+ ATPase" evidence="12">
    <location>
        <begin position="183"/>
        <end position="322"/>
    </location>
</feature>
<dbReference type="EMBL" id="CP046314">
    <property type="protein sequence ID" value="QGS09102.1"/>
    <property type="molecule type" value="Genomic_DNA"/>
</dbReference>
<keyword evidence="7 8" id="KW-0238">DNA-binding</keyword>
<dbReference type="GO" id="GO:0005737">
    <property type="term" value="C:cytoplasm"/>
    <property type="evidence" value="ECO:0007669"/>
    <property type="project" value="UniProtKB-SubCell"/>
</dbReference>
<feature type="region of interest" description="Domain I, interacts with DnaA modulators" evidence="8">
    <location>
        <begin position="1"/>
        <end position="116"/>
    </location>
</feature>
<evidence type="ECO:0000256" key="9">
    <source>
        <dbReference type="NCBIfam" id="TIGR00362"/>
    </source>
</evidence>
<dbReference type="NCBIfam" id="TIGR00362">
    <property type="entry name" value="DnaA"/>
    <property type="match status" value="1"/>
</dbReference>
<feature type="binding site" evidence="8">
    <location>
        <position position="197"/>
    </location>
    <ligand>
        <name>ATP</name>
        <dbReference type="ChEBI" id="CHEBI:30616"/>
    </ligand>
</feature>
<dbReference type="Gene3D" id="1.10.1750.10">
    <property type="match status" value="1"/>
</dbReference>
<evidence type="ECO:0000259" key="13">
    <source>
        <dbReference type="SMART" id="SM00760"/>
    </source>
</evidence>
<dbReference type="RefSeq" id="WP_155951671.1">
    <property type="nucleotide sequence ID" value="NZ_CP046314.1"/>
</dbReference>
<dbReference type="SMART" id="SM00382">
    <property type="entry name" value="AAA"/>
    <property type="match status" value="1"/>
</dbReference>
<dbReference type="GO" id="GO:0006270">
    <property type="term" value="P:DNA replication initiation"/>
    <property type="evidence" value="ECO:0007669"/>
    <property type="project" value="UniProtKB-UniRule"/>
</dbReference>
<dbReference type="InterPro" id="IPR013159">
    <property type="entry name" value="DnaA_C"/>
</dbReference>
<dbReference type="Gene3D" id="1.10.8.60">
    <property type="match status" value="1"/>
</dbReference>
<dbReference type="InterPro" id="IPR020591">
    <property type="entry name" value="Chromosome_initiator_DnaA-like"/>
</dbReference>
<accession>A0AAP9KTH6</accession>
<comment type="domain">
    <text evidence="8">Domain I is involved in oligomerization and binding regulators, domain II is flexibile and of varying length in different bacteria, domain III forms the AAA+ region, while domain IV binds dsDNA.</text>
</comment>
<dbReference type="InterPro" id="IPR003593">
    <property type="entry name" value="AAA+_ATPase"/>
</dbReference>
<organism evidence="14 15">
    <name type="scientific">Gemella morbillorum</name>
    <dbReference type="NCBI Taxonomy" id="29391"/>
    <lineage>
        <taxon>Bacteria</taxon>
        <taxon>Bacillati</taxon>
        <taxon>Bacillota</taxon>
        <taxon>Bacilli</taxon>
        <taxon>Bacillales</taxon>
        <taxon>Gemellaceae</taxon>
        <taxon>Gemella</taxon>
    </lineage>
</organism>
<dbReference type="Pfam" id="PF08299">
    <property type="entry name" value="Bac_DnaA_C"/>
    <property type="match status" value="1"/>
</dbReference>
<reference evidence="14 15" key="1">
    <citation type="submission" date="2019-11" db="EMBL/GenBank/DDBJ databases">
        <title>FDA dAtabase for Regulatory Grade micrObial Sequences (FDA-ARGOS): Supporting development and validation of Infectious Disease Dx tests.</title>
        <authorList>
            <person name="Turner S."/>
            <person name="Byrd R."/>
            <person name="Tallon L."/>
            <person name="Sadzewicz L."/>
            <person name="Vavikolanu K."/>
            <person name="Mehta A."/>
            <person name="Aluvathingal J."/>
            <person name="Nadendla S."/>
            <person name="Myers T."/>
            <person name="Yan Y."/>
            <person name="Sichtig H."/>
        </authorList>
    </citation>
    <scope>NUCLEOTIDE SEQUENCE [LARGE SCALE GENOMIC DNA]</scope>
    <source>
        <strain evidence="14 15">FDAARGOS_741</strain>
    </source>
</reference>